<keyword evidence="3" id="KW-0378">Hydrolase</keyword>
<dbReference type="SMART" id="SM00642">
    <property type="entry name" value="Aamy"/>
    <property type="match status" value="1"/>
</dbReference>
<keyword evidence="3" id="KW-0326">Glycosidase</keyword>
<dbReference type="InterPro" id="IPR017853">
    <property type="entry name" value="GH"/>
</dbReference>
<dbReference type="SUPFAM" id="SSF51445">
    <property type="entry name" value="(Trans)glycosidases"/>
    <property type="match status" value="1"/>
</dbReference>
<evidence type="ECO:0000313" key="3">
    <source>
        <dbReference type="EMBL" id="WAM31942.1"/>
    </source>
</evidence>
<keyword evidence="4" id="KW-1185">Reference proteome</keyword>
<dbReference type="EMBL" id="CP113864">
    <property type="protein sequence ID" value="WAM31942.1"/>
    <property type="molecule type" value="Genomic_DNA"/>
</dbReference>
<proteinExistence type="inferred from homology"/>
<dbReference type="InterPro" id="IPR006047">
    <property type="entry name" value="GH13_cat_dom"/>
</dbReference>
<feature type="domain" description="Glycosyl hydrolase family 13 catalytic" evidence="2">
    <location>
        <begin position="335"/>
        <end position="728"/>
    </location>
</feature>
<dbReference type="SUPFAM" id="SSF81296">
    <property type="entry name" value="E set domains"/>
    <property type="match status" value="1"/>
</dbReference>
<dbReference type="InterPro" id="IPR014756">
    <property type="entry name" value="Ig_E-set"/>
</dbReference>
<evidence type="ECO:0000313" key="4">
    <source>
        <dbReference type="Proteomes" id="UP001164745"/>
    </source>
</evidence>
<dbReference type="RefSeq" id="WP_045165423.1">
    <property type="nucleotide sequence ID" value="NZ_CP113864.1"/>
</dbReference>
<dbReference type="NCBIfam" id="TIGR02104">
    <property type="entry name" value="pulA_typeI"/>
    <property type="match status" value="1"/>
</dbReference>
<dbReference type="InterPro" id="IPR013780">
    <property type="entry name" value="Glyco_hydro_b"/>
</dbReference>
<protein>
    <submittedName>
        <fullName evidence="3">Type I pullulanase</fullName>
        <ecNumber evidence="3">3.2.1.41</ecNumber>
    </submittedName>
</protein>
<dbReference type="CDD" id="cd02860">
    <property type="entry name" value="E_set_Pullulanase"/>
    <property type="match status" value="1"/>
</dbReference>
<dbReference type="GO" id="GO:0051060">
    <property type="term" value="F:pullulanase activity"/>
    <property type="evidence" value="ECO:0007669"/>
    <property type="project" value="UniProtKB-EC"/>
</dbReference>
<dbReference type="InterPro" id="IPR011840">
    <property type="entry name" value="PulA_typeI"/>
</dbReference>
<dbReference type="EC" id="3.2.1.41" evidence="3"/>
<reference evidence="3" key="1">
    <citation type="submission" date="2022-12" db="EMBL/GenBank/DDBJ databases">
        <authorList>
            <person name="Bing R.G."/>
            <person name="Willard D.J."/>
            <person name="Manesh M.J.H."/>
            <person name="Laemthong T."/>
            <person name="Crosby J.R."/>
            <person name="Kelly R.M."/>
        </authorList>
    </citation>
    <scope>NUCLEOTIDE SEQUENCE</scope>
    <source>
        <strain evidence="3">DSM 8991</strain>
    </source>
</reference>
<accession>A0ABY7BHW7</accession>
<dbReference type="Proteomes" id="UP001164745">
    <property type="component" value="Chromosome"/>
</dbReference>
<comment type="similarity">
    <text evidence="1">Belongs to the glycosyl hydrolase 13 family.</text>
</comment>
<evidence type="ECO:0000256" key="1">
    <source>
        <dbReference type="ARBA" id="ARBA00008061"/>
    </source>
</evidence>
<dbReference type="InterPro" id="IPR049117">
    <property type="entry name" value="pulA_all-beta"/>
</dbReference>
<evidence type="ECO:0000259" key="2">
    <source>
        <dbReference type="SMART" id="SM00642"/>
    </source>
</evidence>
<organism evidence="3 4">
    <name type="scientific">Caldicellulosiruptor naganoensis</name>
    <dbReference type="NCBI Taxonomy" id="29324"/>
    <lineage>
        <taxon>Bacteria</taxon>
        <taxon>Bacillati</taxon>
        <taxon>Bacillota</taxon>
        <taxon>Bacillota incertae sedis</taxon>
        <taxon>Caldicellulosiruptorales</taxon>
        <taxon>Caldicellulosiruptoraceae</taxon>
        <taxon>Caldicellulosiruptor</taxon>
    </lineage>
</organism>
<dbReference type="InterPro" id="IPR013783">
    <property type="entry name" value="Ig-like_fold"/>
</dbReference>
<dbReference type="Pfam" id="PF00128">
    <property type="entry name" value="Alpha-amylase"/>
    <property type="match status" value="1"/>
</dbReference>
<dbReference type="Pfam" id="PF21653">
    <property type="entry name" value="pulA_all-beta"/>
    <property type="match status" value="1"/>
</dbReference>
<dbReference type="Gene3D" id="3.20.20.80">
    <property type="entry name" value="Glycosidases"/>
    <property type="match status" value="1"/>
</dbReference>
<dbReference type="Pfam" id="PF02922">
    <property type="entry name" value="CBM_48"/>
    <property type="match status" value="1"/>
</dbReference>
<dbReference type="Gene3D" id="2.60.40.1180">
    <property type="entry name" value="Golgi alpha-mannosidase II"/>
    <property type="match status" value="1"/>
</dbReference>
<sequence length="829" mass="96523">MIVKAYIDDFNEITVVLAQMVHSVKKEDFKVFLDDQEIEIEKVKKLIPHSENPFEAETRGYEICEQKGKIRFVLKEGHFDFHRKPMVRPVFVIGDMNNWTISPEWELSYSKQRGRYELVKDLKDVQIGQKFKFAEGASRKLWYPPGYGNDIVIEDYFDREAAFTNMVKITTTKRLWANLKYKVMYKNEYKYARPREILTRNEYFYAGELGARYEPYGTYFRLWAPTAYKVKIQIFDEYENFKFEKEMSRAENGTWDVYLPGDLKNHFYLYEIWHYNYEDDEGYIVYHVPDPYSKASSSNSGKSYIFDPADGLIDGWQADSFVDNIEKQNDAIIYEMHVRDFTIDQSSGIDENLRGKFLGFCQEGYYKEGISTGLLHLKELGITHVHLLPISDFGSVDDKNPDKRYNWGYDPVLYQCPEYWYSTKSGGIEALKELRTMIKKLHENGIGVVMDVVFNHTYHTKGGKFSIFDKIVPEYFYRVDDYGDYSNATGCGNELATERPMVRKFILDTIIYWTEEFHIDGFRFDLMGLIDCKTMRQIANEVRKRNPKALIYGEGWVMGDSTCLVEEMATILSSCHQGYSIGLFNDRIRDAIRGDLDGYKTGYVHGNLSDVERLKQGIKAAIDDFAKEPDECVNYVSCHDNLTLFDKLQKTMVGEDIFWIDRASRLANAIVLTSQGVAFLHGGVEFNRSKGGHPNTYNAGDNINKIDWSLKEKFFDTFKFYCDLINLRRKHIAFRMRSSGEIKKYLRFIPAPDGVVAFIITYPYDEWKKIIVAYNPFKEKKILQLPEGSWYIKANDGIVFPDSSEKEAIGSFEIAPVSLFIAYQKYAKN</sequence>
<dbReference type="PANTHER" id="PTHR43002">
    <property type="entry name" value="GLYCOGEN DEBRANCHING ENZYME"/>
    <property type="match status" value="1"/>
</dbReference>
<name>A0ABY7BHW7_9FIRM</name>
<gene>
    <name evidence="3" type="primary">pulA</name>
    <name evidence="3" type="ORF">OTJ99_000428</name>
</gene>
<dbReference type="InterPro" id="IPR004193">
    <property type="entry name" value="Glyco_hydro_13_N"/>
</dbReference>
<dbReference type="Gene3D" id="2.60.40.10">
    <property type="entry name" value="Immunoglobulins"/>
    <property type="match status" value="1"/>
</dbReference>
<dbReference type="CDD" id="cd11341">
    <property type="entry name" value="AmyAc_Pullulanase_LD-like"/>
    <property type="match status" value="1"/>
</dbReference>